<accession>A0A1L9TJM4</accession>
<proteinExistence type="predicted"/>
<dbReference type="STRING" id="1036612.A0A1L9TJM4"/>
<dbReference type="InterPro" id="IPR001155">
    <property type="entry name" value="OxRdtase_FMN_N"/>
</dbReference>
<organism evidence="7 8">
    <name type="scientific">Aspergillus sydowii CBS 593.65</name>
    <dbReference type="NCBI Taxonomy" id="1036612"/>
    <lineage>
        <taxon>Eukaryota</taxon>
        <taxon>Fungi</taxon>
        <taxon>Dikarya</taxon>
        <taxon>Ascomycota</taxon>
        <taxon>Pezizomycotina</taxon>
        <taxon>Eurotiomycetes</taxon>
        <taxon>Eurotiomycetidae</taxon>
        <taxon>Eurotiales</taxon>
        <taxon>Aspergillaceae</taxon>
        <taxon>Aspergillus</taxon>
        <taxon>Aspergillus subgen. Nidulantes</taxon>
    </lineage>
</organism>
<evidence type="ECO:0000259" key="6">
    <source>
        <dbReference type="Pfam" id="PF00724"/>
    </source>
</evidence>
<keyword evidence="5" id="KW-0560">Oxidoreductase</keyword>
<dbReference type="InterPro" id="IPR044152">
    <property type="entry name" value="YqjM-like"/>
</dbReference>
<dbReference type="EMBL" id="KV878585">
    <property type="protein sequence ID" value="OJJ59627.1"/>
    <property type="molecule type" value="Genomic_DNA"/>
</dbReference>
<dbReference type="Proteomes" id="UP000184356">
    <property type="component" value="Unassembled WGS sequence"/>
</dbReference>
<evidence type="ECO:0000256" key="3">
    <source>
        <dbReference type="ARBA" id="ARBA00022643"/>
    </source>
</evidence>
<protein>
    <recommendedName>
        <fullName evidence="6">NADH:flavin oxidoreductase/NADH oxidase N-terminal domain-containing protein</fullName>
    </recommendedName>
</protein>
<reference evidence="8" key="1">
    <citation type="journal article" date="2017" name="Genome Biol.">
        <title>Comparative genomics reveals high biological diversity and specific adaptations in the industrially and medically important fungal genus Aspergillus.</title>
        <authorList>
            <person name="de Vries R.P."/>
            <person name="Riley R."/>
            <person name="Wiebenga A."/>
            <person name="Aguilar-Osorio G."/>
            <person name="Amillis S."/>
            <person name="Uchima C.A."/>
            <person name="Anderluh G."/>
            <person name="Asadollahi M."/>
            <person name="Askin M."/>
            <person name="Barry K."/>
            <person name="Battaglia E."/>
            <person name="Bayram O."/>
            <person name="Benocci T."/>
            <person name="Braus-Stromeyer S.A."/>
            <person name="Caldana C."/>
            <person name="Canovas D."/>
            <person name="Cerqueira G.C."/>
            <person name="Chen F."/>
            <person name="Chen W."/>
            <person name="Choi C."/>
            <person name="Clum A."/>
            <person name="Dos Santos R.A."/>
            <person name="Damasio A.R."/>
            <person name="Diallinas G."/>
            <person name="Emri T."/>
            <person name="Fekete E."/>
            <person name="Flipphi M."/>
            <person name="Freyberg S."/>
            <person name="Gallo A."/>
            <person name="Gournas C."/>
            <person name="Habgood R."/>
            <person name="Hainaut M."/>
            <person name="Harispe M.L."/>
            <person name="Henrissat B."/>
            <person name="Hilden K.S."/>
            <person name="Hope R."/>
            <person name="Hossain A."/>
            <person name="Karabika E."/>
            <person name="Karaffa L."/>
            <person name="Karanyi Z."/>
            <person name="Krasevec N."/>
            <person name="Kuo A."/>
            <person name="Kusch H."/>
            <person name="LaButti K."/>
            <person name="Lagendijk E.L."/>
            <person name="Lapidus A."/>
            <person name="Levasseur A."/>
            <person name="Lindquist E."/>
            <person name="Lipzen A."/>
            <person name="Logrieco A.F."/>
            <person name="MacCabe A."/>
            <person name="Maekelae M.R."/>
            <person name="Malavazi I."/>
            <person name="Melin P."/>
            <person name="Meyer V."/>
            <person name="Mielnichuk N."/>
            <person name="Miskei M."/>
            <person name="Molnar A.P."/>
            <person name="Mule G."/>
            <person name="Ngan C.Y."/>
            <person name="Orejas M."/>
            <person name="Orosz E."/>
            <person name="Ouedraogo J.P."/>
            <person name="Overkamp K.M."/>
            <person name="Park H.-S."/>
            <person name="Perrone G."/>
            <person name="Piumi F."/>
            <person name="Punt P.J."/>
            <person name="Ram A.F."/>
            <person name="Ramon A."/>
            <person name="Rauscher S."/>
            <person name="Record E."/>
            <person name="Riano-Pachon D.M."/>
            <person name="Robert V."/>
            <person name="Roehrig J."/>
            <person name="Ruller R."/>
            <person name="Salamov A."/>
            <person name="Salih N.S."/>
            <person name="Samson R.A."/>
            <person name="Sandor E."/>
            <person name="Sanguinetti M."/>
            <person name="Schuetze T."/>
            <person name="Sepcic K."/>
            <person name="Shelest E."/>
            <person name="Sherlock G."/>
            <person name="Sophianopoulou V."/>
            <person name="Squina F.M."/>
            <person name="Sun H."/>
            <person name="Susca A."/>
            <person name="Todd R.B."/>
            <person name="Tsang A."/>
            <person name="Unkles S.E."/>
            <person name="van de Wiele N."/>
            <person name="van Rossen-Uffink D."/>
            <person name="Oliveira J.V."/>
            <person name="Vesth T.C."/>
            <person name="Visser J."/>
            <person name="Yu J.-H."/>
            <person name="Zhou M."/>
            <person name="Andersen M.R."/>
            <person name="Archer D.B."/>
            <person name="Baker S.E."/>
            <person name="Benoit I."/>
            <person name="Brakhage A.A."/>
            <person name="Braus G.H."/>
            <person name="Fischer R."/>
            <person name="Frisvad J.C."/>
            <person name="Goldman G.H."/>
            <person name="Houbraken J."/>
            <person name="Oakley B."/>
            <person name="Pocsi I."/>
            <person name="Scazzocchio C."/>
            <person name="Seiboth B."/>
            <person name="vanKuyk P.A."/>
            <person name="Wortman J."/>
            <person name="Dyer P.S."/>
            <person name="Grigoriev I.V."/>
        </authorList>
    </citation>
    <scope>NUCLEOTIDE SEQUENCE [LARGE SCALE GENOMIC DNA]</scope>
    <source>
        <strain evidence="8">CBS 593.65</strain>
    </source>
</reference>
<keyword evidence="4" id="KW-0521">NADP</keyword>
<evidence type="ECO:0000256" key="1">
    <source>
        <dbReference type="ARBA" id="ARBA00001917"/>
    </source>
</evidence>
<dbReference type="PANTHER" id="PTHR43303">
    <property type="entry name" value="NADPH DEHYDROGENASE C23G7.10C-RELATED"/>
    <property type="match status" value="1"/>
</dbReference>
<dbReference type="GO" id="GO:0010181">
    <property type="term" value="F:FMN binding"/>
    <property type="evidence" value="ECO:0007669"/>
    <property type="project" value="InterPro"/>
</dbReference>
<keyword evidence="2" id="KW-0285">Flavoprotein</keyword>
<dbReference type="SUPFAM" id="SSF51395">
    <property type="entry name" value="FMN-linked oxidoreductases"/>
    <property type="match status" value="1"/>
</dbReference>
<keyword evidence="3" id="KW-0288">FMN</keyword>
<dbReference type="CDD" id="cd02932">
    <property type="entry name" value="OYE_YqiM_FMN"/>
    <property type="match status" value="1"/>
</dbReference>
<dbReference type="Gene3D" id="3.20.20.70">
    <property type="entry name" value="Aldolase class I"/>
    <property type="match status" value="1"/>
</dbReference>
<dbReference type="GeneID" id="63768094"/>
<feature type="domain" description="NADH:flavin oxidoreductase/NADH oxidase N-terminal" evidence="6">
    <location>
        <begin position="54"/>
        <end position="398"/>
    </location>
</feature>
<comment type="cofactor">
    <cofactor evidence="1">
        <name>FMN</name>
        <dbReference type="ChEBI" id="CHEBI:58210"/>
    </cofactor>
</comment>
<dbReference type="RefSeq" id="XP_040703433.1">
    <property type="nucleotide sequence ID" value="XM_040852021.1"/>
</dbReference>
<evidence type="ECO:0000256" key="2">
    <source>
        <dbReference type="ARBA" id="ARBA00022630"/>
    </source>
</evidence>
<gene>
    <name evidence="7" type="ORF">ASPSYDRAFT_88539</name>
</gene>
<sequence>MPSTLSSHHAVEADIKGELKHVNRAALDMPYFTPAQLPPAGTALVTKDTKTVPKLFKPLKLRGLTLNNRITVAPMCQYSAEDGHFTMWHITHLGGIVQRGPGISCVEATAVTPEGRISPEDVGLWKDSQIEGMRTVVEFAHSQGQKMMIQLGHAGRKASTVAPWLSSGAIAGKELNGWPDNCSAPSAIEWNEHHPMPRAMSLHDIQEFKAAFVASVKRALKAGFDAIEIHGAHGYLISEFLSPVSNHRTDIYGGSFENRTRLAIELVEETRAVIPEDMPLFFRISATDWLEEASKMEIPESWTADDTVKFAGILAEKGVDVLDVSAGGNHPLQHPHTGPAYQAPFAIKVKQAVGDKLVVSTVGMIDNARLANDLLEKDGLDLVTVGRGFQKNPGLVFAWADELGVEVQMPNQISWGFGGRGRKDGVMPIYEFPKLMEIQ</sequence>
<name>A0A1L9TJM4_9EURO</name>
<dbReference type="Pfam" id="PF00724">
    <property type="entry name" value="Oxidored_FMN"/>
    <property type="match status" value="1"/>
</dbReference>
<evidence type="ECO:0000256" key="5">
    <source>
        <dbReference type="ARBA" id="ARBA00023002"/>
    </source>
</evidence>
<evidence type="ECO:0000256" key="4">
    <source>
        <dbReference type="ARBA" id="ARBA00022857"/>
    </source>
</evidence>
<dbReference type="PANTHER" id="PTHR43303:SF4">
    <property type="entry name" value="NADPH DEHYDROGENASE C23G7.10C-RELATED"/>
    <property type="match status" value="1"/>
</dbReference>
<evidence type="ECO:0000313" key="7">
    <source>
        <dbReference type="EMBL" id="OJJ59627.1"/>
    </source>
</evidence>
<dbReference type="GO" id="GO:0050661">
    <property type="term" value="F:NADP binding"/>
    <property type="evidence" value="ECO:0007669"/>
    <property type="project" value="InterPro"/>
</dbReference>
<dbReference type="GO" id="GO:0003959">
    <property type="term" value="F:NADPH dehydrogenase activity"/>
    <property type="evidence" value="ECO:0007669"/>
    <property type="project" value="InterPro"/>
</dbReference>
<dbReference type="AlphaFoldDB" id="A0A1L9TJM4"/>
<keyword evidence="8" id="KW-1185">Reference proteome</keyword>
<dbReference type="InterPro" id="IPR013785">
    <property type="entry name" value="Aldolase_TIM"/>
</dbReference>
<evidence type="ECO:0000313" key="8">
    <source>
        <dbReference type="Proteomes" id="UP000184356"/>
    </source>
</evidence>
<dbReference type="OrthoDB" id="72788at2759"/>
<dbReference type="VEuPathDB" id="FungiDB:ASPSYDRAFT_88539"/>